<dbReference type="AlphaFoldDB" id="D6YW70"/>
<dbReference type="STRING" id="716544.wcw_1022"/>
<gene>
    <name evidence="2" type="ordered locus">wcw_1022</name>
</gene>
<evidence type="ECO:0000313" key="3">
    <source>
        <dbReference type="Proteomes" id="UP000001505"/>
    </source>
</evidence>
<protein>
    <submittedName>
        <fullName evidence="2">Uncharacterized protein</fullName>
    </submittedName>
</protein>
<dbReference type="eggNOG" id="COG3209">
    <property type="taxonomic scope" value="Bacteria"/>
</dbReference>
<feature type="region of interest" description="Disordered" evidence="1">
    <location>
        <begin position="140"/>
        <end position="162"/>
    </location>
</feature>
<name>D6YW70_WADCW</name>
<evidence type="ECO:0000313" key="2">
    <source>
        <dbReference type="EMBL" id="ADI38381.1"/>
    </source>
</evidence>
<dbReference type="Proteomes" id="UP000001505">
    <property type="component" value="Chromosome"/>
</dbReference>
<accession>D6YW70</accession>
<sequence>MKEFFKGFAASAAQVEAACVAKWAVVGAVSFFCPPLRAAVSSAITAYSVGMTAYSVGKCAYDNYDTLQEIGNAALAGDLGQIAAWGIDAVCSMSYEQLGSLAFDAVSIAALMARVKGAKAVADAKAASVAEKVEKAAKSTPVVKPTTPTGGIGNPAKKSGRNRFAPDMDAIGAHSVFRSDSINGGTVKYATYQF</sequence>
<feature type="compositionally biased region" description="Low complexity" evidence="1">
    <location>
        <begin position="140"/>
        <end position="149"/>
    </location>
</feature>
<dbReference type="EMBL" id="CP001928">
    <property type="protein sequence ID" value="ADI38381.1"/>
    <property type="molecule type" value="Genomic_DNA"/>
</dbReference>
<dbReference type="KEGG" id="wch:wcw_1022"/>
<dbReference type="HOGENOM" id="CLU_095358_0_0_0"/>
<keyword evidence="3" id="KW-1185">Reference proteome</keyword>
<proteinExistence type="predicted"/>
<reference evidence="2 3" key="1">
    <citation type="journal article" date="2010" name="PLoS ONE">
        <title>The Waddlia genome: a window into chlamydial biology.</title>
        <authorList>
            <person name="Bertelli C."/>
            <person name="Collyn F."/>
            <person name="Croxatto A."/>
            <person name="Ruckert C."/>
            <person name="Polkinghorne A."/>
            <person name="Kebbi-Beghdadi C."/>
            <person name="Goesmann A."/>
            <person name="Vaughan L."/>
            <person name="Greub G."/>
        </authorList>
    </citation>
    <scope>NUCLEOTIDE SEQUENCE [LARGE SCALE GENOMIC DNA]</scope>
    <source>
        <strain evidence="3">ATCC VR-1470 / WSU 86-1044</strain>
    </source>
</reference>
<evidence type="ECO:0000256" key="1">
    <source>
        <dbReference type="SAM" id="MobiDB-lite"/>
    </source>
</evidence>
<organism evidence="2 3">
    <name type="scientific">Waddlia chondrophila (strain ATCC VR-1470 / WSU 86-1044)</name>
    <dbReference type="NCBI Taxonomy" id="716544"/>
    <lineage>
        <taxon>Bacteria</taxon>
        <taxon>Pseudomonadati</taxon>
        <taxon>Chlamydiota</taxon>
        <taxon>Chlamydiia</taxon>
        <taxon>Parachlamydiales</taxon>
        <taxon>Waddliaceae</taxon>
        <taxon>Waddlia</taxon>
    </lineage>
</organism>